<evidence type="ECO:0000256" key="8">
    <source>
        <dbReference type="ARBA" id="ARBA00022679"/>
    </source>
</evidence>
<keyword evidence="7" id="KW-0489">Methyltransferase</keyword>
<dbReference type="EMBL" id="CAJVRM010000745">
    <property type="protein sequence ID" value="CAG8983951.1"/>
    <property type="molecule type" value="Genomic_DNA"/>
</dbReference>
<dbReference type="PANTHER" id="PTHR12977:SF4">
    <property type="entry name" value="HISTONE-LYSINE N-METHYLTRANSFERASE KMT5B"/>
    <property type="match status" value="1"/>
</dbReference>
<keyword evidence="18" id="KW-1185">Reference proteome</keyword>
<evidence type="ECO:0000256" key="15">
    <source>
        <dbReference type="SAM" id="MobiDB-lite"/>
    </source>
</evidence>
<sequence>MPPNNVAPKHRLTLAQITSYDDMLTDALVDHVYYWTRIRKNKSAYHPSRGISEDVVAKIIQTHVIIAKDTAQAEKQLLELPGLARFLQDLKSDKEKEDFRKHLRKYINIYLPDCPFEVATTNRYTIDTHEAAVIARRDIKRGQVVKYLCGIQVMMTEEEEEMIKSSRRDFSIVVSSRNKAASLFLGPARFANHDCGANAKLMTSGSAGMEIIAVRDIDIGEEITVTYGDNYFGEDNCECLCNTCEKNCTNGWSHGKFEEAGDAPKPSIENGSPSKGYSLRARRRLDSETPSSRNQSETPDLNVRPHVPKATPRSLSRFKNGGTPAGTSPSAEPKPRGSNLKRKSLLNTENSNENAENDDQNEPSAKRRKSDVHNPLPLSEEASGLESIKMEEQPSVLIEAVAYHPSPITPVDESRRASVSTTAEDGHTSTDATSVDEDTIVVELPPSLTAAIPMAKNPELPHPDPMEQAEAGETIIVGESTSVEHPAVDSGIAAEEVIVAERESVDSNNNQKECQDSPENGRKRSIEDDTSSKNDERVKKKRNRGVSPAEIVRPPRIPGDYVLTASLLAHPTAAWIRCKVDGCKEFFVQDDAYFTKSSCPRCERHSKLYGFRWPKTDKDGRHDSEERVLDHRTVHRFIEPAEERIIRKRGSGSGSRDSTRETTEVPRSKPAKPAKVVKPSKPTKSTKSAKAAKPVKTPKALKSTKTEKSKKSENNEQPARRPYKRRAATKPISLWEISDDEEEEDEEDGDESAIETEEDEEAEESEPEIRSRRDRSIKKVRRTM</sequence>
<dbReference type="Gene3D" id="2.170.270.10">
    <property type="entry name" value="SET domain"/>
    <property type="match status" value="1"/>
</dbReference>
<feature type="region of interest" description="Disordered" evidence="15">
    <location>
        <begin position="640"/>
        <end position="784"/>
    </location>
</feature>
<evidence type="ECO:0000313" key="18">
    <source>
        <dbReference type="Proteomes" id="UP000701801"/>
    </source>
</evidence>
<evidence type="ECO:0000256" key="3">
    <source>
        <dbReference type="ARBA" id="ARBA00004286"/>
    </source>
</evidence>
<keyword evidence="8" id="KW-0808">Transferase</keyword>
<dbReference type="SUPFAM" id="SSF82199">
    <property type="entry name" value="SET domain"/>
    <property type="match status" value="1"/>
</dbReference>
<name>A0A9N9M4A2_9HELO</name>
<dbReference type="GO" id="GO:0005634">
    <property type="term" value="C:nucleus"/>
    <property type="evidence" value="ECO:0007669"/>
    <property type="project" value="UniProtKB-SubCell"/>
</dbReference>
<dbReference type="GO" id="GO:0032259">
    <property type="term" value="P:methylation"/>
    <property type="evidence" value="ECO:0007669"/>
    <property type="project" value="UniProtKB-KW"/>
</dbReference>
<dbReference type="Pfam" id="PF00856">
    <property type="entry name" value="SET"/>
    <property type="match status" value="1"/>
</dbReference>
<dbReference type="GO" id="GO:0005694">
    <property type="term" value="C:chromosome"/>
    <property type="evidence" value="ECO:0007669"/>
    <property type="project" value="UniProtKB-SubCell"/>
</dbReference>
<dbReference type="CDD" id="cd10524">
    <property type="entry name" value="SET_Suv4-20-like"/>
    <property type="match status" value="1"/>
</dbReference>
<evidence type="ECO:0000256" key="2">
    <source>
        <dbReference type="ARBA" id="ARBA00004123"/>
    </source>
</evidence>
<dbReference type="AlphaFoldDB" id="A0A9N9M4A2"/>
<keyword evidence="11" id="KW-0539">Nucleus</keyword>
<evidence type="ECO:0000256" key="14">
    <source>
        <dbReference type="ARBA" id="ARBA00048081"/>
    </source>
</evidence>
<feature type="compositionally biased region" description="Polar residues" evidence="15">
    <location>
        <begin position="345"/>
        <end position="354"/>
    </location>
</feature>
<evidence type="ECO:0000256" key="4">
    <source>
        <dbReference type="ARBA" id="ARBA00014232"/>
    </source>
</evidence>
<feature type="region of interest" description="Disordered" evidence="15">
    <location>
        <begin position="407"/>
        <end position="439"/>
    </location>
</feature>
<evidence type="ECO:0000256" key="9">
    <source>
        <dbReference type="ARBA" id="ARBA00022691"/>
    </source>
</evidence>
<evidence type="ECO:0000256" key="1">
    <source>
        <dbReference type="ARBA" id="ARBA00001984"/>
    </source>
</evidence>
<feature type="compositionally biased region" description="Basic and acidic residues" evidence="15">
    <location>
        <begin position="513"/>
        <end position="538"/>
    </location>
</feature>
<feature type="compositionally biased region" description="Acidic residues" evidence="15">
    <location>
        <begin position="737"/>
        <end position="766"/>
    </location>
</feature>
<dbReference type="SMART" id="SM00317">
    <property type="entry name" value="SET"/>
    <property type="match status" value="1"/>
</dbReference>
<evidence type="ECO:0000256" key="13">
    <source>
        <dbReference type="ARBA" id="ARBA00030653"/>
    </source>
</evidence>
<feature type="compositionally biased region" description="Basic and acidic residues" evidence="15">
    <location>
        <begin position="657"/>
        <end position="667"/>
    </location>
</feature>
<dbReference type="InterPro" id="IPR041938">
    <property type="entry name" value="Hist-Lys_N-MTase_N"/>
</dbReference>
<comment type="caution">
    <text evidence="17">The sequence shown here is derived from an EMBL/GenBank/DDBJ whole genome shotgun (WGS) entry which is preliminary data.</text>
</comment>
<evidence type="ECO:0000256" key="10">
    <source>
        <dbReference type="ARBA" id="ARBA00022853"/>
    </source>
</evidence>
<dbReference type="OrthoDB" id="6627536at2759"/>
<keyword evidence="10" id="KW-0156">Chromatin regulator</keyword>
<feature type="compositionally biased region" description="Polar residues" evidence="15">
    <location>
        <begin position="417"/>
        <end position="433"/>
    </location>
</feature>
<feature type="compositionally biased region" description="Basic residues" evidence="15">
    <location>
        <begin position="772"/>
        <end position="784"/>
    </location>
</feature>
<comment type="catalytic activity">
    <reaction evidence="14">
        <text>L-lysyl(20)-[histone H4] + 3 S-adenosyl-L-methionine = N(6),N(6),N(6)-trimethyl-L-lysyl(20)-[histone H4] + 3 S-adenosyl-L-homocysteine + 3 H(+)</text>
        <dbReference type="Rhea" id="RHEA:64456"/>
        <dbReference type="Rhea" id="RHEA-COMP:15554"/>
        <dbReference type="Rhea" id="RHEA-COMP:15998"/>
        <dbReference type="ChEBI" id="CHEBI:15378"/>
        <dbReference type="ChEBI" id="CHEBI:29969"/>
        <dbReference type="ChEBI" id="CHEBI:57856"/>
        <dbReference type="ChEBI" id="CHEBI:59789"/>
        <dbReference type="ChEBI" id="CHEBI:61961"/>
        <dbReference type="EC" id="2.1.1.372"/>
    </reaction>
</comment>
<feature type="compositionally biased region" description="Polar residues" evidence="15">
    <location>
        <begin position="288"/>
        <end position="299"/>
    </location>
</feature>
<protein>
    <recommendedName>
        <fullName evidence="5">Histone-lysine N-methyltransferase SET9</fullName>
        <ecNumber evidence="12">2.1.1.372</ecNumber>
    </recommendedName>
    <alternativeName>
        <fullName evidence="4">Histone-lysine N-methyltransferase set9</fullName>
    </alternativeName>
    <alternativeName>
        <fullName evidence="13">SET domain protein 9</fullName>
    </alternativeName>
</protein>
<dbReference type="InterPro" id="IPR039977">
    <property type="entry name" value="Suv4-20/Set9"/>
</dbReference>
<dbReference type="InterPro" id="IPR025783">
    <property type="entry name" value="Set9_fungi"/>
</dbReference>
<accession>A0A9N9M4A2</accession>
<comment type="function">
    <text evidence="1">Histone methyltransferase that trimethylates 'Lys-20' of histone H4 to form H4K20me3.</text>
</comment>
<evidence type="ECO:0000256" key="5">
    <source>
        <dbReference type="ARBA" id="ARBA00015413"/>
    </source>
</evidence>
<evidence type="ECO:0000313" key="17">
    <source>
        <dbReference type="EMBL" id="CAG8983951.1"/>
    </source>
</evidence>
<evidence type="ECO:0000259" key="16">
    <source>
        <dbReference type="PROSITE" id="PS50280"/>
    </source>
</evidence>
<evidence type="ECO:0000256" key="7">
    <source>
        <dbReference type="ARBA" id="ARBA00022603"/>
    </source>
</evidence>
<feature type="region of interest" description="Disordered" evidence="15">
    <location>
        <begin position="259"/>
        <end position="388"/>
    </location>
</feature>
<dbReference type="InterPro" id="IPR046341">
    <property type="entry name" value="SET_dom_sf"/>
</dbReference>
<dbReference type="Proteomes" id="UP000701801">
    <property type="component" value="Unassembled WGS sequence"/>
</dbReference>
<keyword evidence="6" id="KW-0158">Chromosome</keyword>
<evidence type="ECO:0000256" key="12">
    <source>
        <dbReference type="ARBA" id="ARBA00024057"/>
    </source>
</evidence>
<reference evidence="17" key="1">
    <citation type="submission" date="2021-07" db="EMBL/GenBank/DDBJ databases">
        <authorList>
            <person name="Durling M."/>
        </authorList>
    </citation>
    <scope>NUCLEOTIDE SEQUENCE</scope>
</reference>
<feature type="region of interest" description="Disordered" evidence="15">
    <location>
        <begin position="502"/>
        <end position="555"/>
    </location>
</feature>
<feature type="compositionally biased region" description="Low complexity" evidence="15">
    <location>
        <begin position="671"/>
        <end position="700"/>
    </location>
</feature>
<keyword evidence="9" id="KW-0949">S-adenosyl-L-methionine</keyword>
<feature type="compositionally biased region" description="Basic and acidic residues" evidence="15">
    <location>
        <begin position="704"/>
        <end position="714"/>
    </location>
</feature>
<dbReference type="GO" id="GO:0140943">
    <property type="term" value="F:histone H4K20 trimethyltransferase activity"/>
    <property type="evidence" value="ECO:0007669"/>
    <property type="project" value="UniProtKB-EC"/>
</dbReference>
<dbReference type="PANTHER" id="PTHR12977">
    <property type="entry name" value="SUPPRESSOR OF VARIEGATION 4-20-RELATED"/>
    <property type="match status" value="1"/>
</dbReference>
<dbReference type="Gene3D" id="1.10.10.1700">
    <property type="entry name" value="Histone-lysine N-methyltransferase"/>
    <property type="match status" value="1"/>
</dbReference>
<dbReference type="PROSITE" id="PS50280">
    <property type="entry name" value="SET"/>
    <property type="match status" value="1"/>
</dbReference>
<organism evidence="17 18">
    <name type="scientific">Hymenoscyphus albidus</name>
    <dbReference type="NCBI Taxonomy" id="595503"/>
    <lineage>
        <taxon>Eukaryota</taxon>
        <taxon>Fungi</taxon>
        <taxon>Dikarya</taxon>
        <taxon>Ascomycota</taxon>
        <taxon>Pezizomycotina</taxon>
        <taxon>Leotiomycetes</taxon>
        <taxon>Helotiales</taxon>
        <taxon>Helotiaceae</taxon>
        <taxon>Hymenoscyphus</taxon>
    </lineage>
</organism>
<comment type="subcellular location">
    <subcellularLocation>
        <location evidence="3">Chromosome</location>
    </subcellularLocation>
    <subcellularLocation>
        <location evidence="2">Nucleus</location>
    </subcellularLocation>
</comment>
<dbReference type="EC" id="2.1.1.372" evidence="12"/>
<dbReference type="InterPro" id="IPR001214">
    <property type="entry name" value="SET_dom"/>
</dbReference>
<proteinExistence type="predicted"/>
<feature type="domain" description="SET" evidence="16">
    <location>
        <begin position="114"/>
        <end position="228"/>
    </location>
</feature>
<evidence type="ECO:0000256" key="11">
    <source>
        <dbReference type="ARBA" id="ARBA00023242"/>
    </source>
</evidence>
<evidence type="ECO:0000256" key="6">
    <source>
        <dbReference type="ARBA" id="ARBA00022454"/>
    </source>
</evidence>
<dbReference type="PROSITE" id="PS51567">
    <property type="entry name" value="SAM_MT43_SUVAR420_1"/>
    <property type="match status" value="1"/>
</dbReference>
<gene>
    <name evidence="17" type="ORF">HYALB_00008811</name>
</gene>